<dbReference type="AlphaFoldDB" id="A0A1J6IC64"/>
<comment type="caution">
    <text evidence="1">The sequence shown here is derived from an EMBL/GenBank/DDBJ whole genome shotgun (WGS) entry which is preliminary data.</text>
</comment>
<dbReference type="Proteomes" id="UP000187609">
    <property type="component" value="Unassembled WGS sequence"/>
</dbReference>
<proteinExistence type="predicted"/>
<organism evidence="1 2">
    <name type="scientific">Nicotiana attenuata</name>
    <name type="common">Coyote tobacco</name>
    <dbReference type="NCBI Taxonomy" id="49451"/>
    <lineage>
        <taxon>Eukaryota</taxon>
        <taxon>Viridiplantae</taxon>
        <taxon>Streptophyta</taxon>
        <taxon>Embryophyta</taxon>
        <taxon>Tracheophyta</taxon>
        <taxon>Spermatophyta</taxon>
        <taxon>Magnoliopsida</taxon>
        <taxon>eudicotyledons</taxon>
        <taxon>Gunneridae</taxon>
        <taxon>Pentapetalae</taxon>
        <taxon>asterids</taxon>
        <taxon>lamiids</taxon>
        <taxon>Solanales</taxon>
        <taxon>Solanaceae</taxon>
        <taxon>Nicotianoideae</taxon>
        <taxon>Nicotianeae</taxon>
        <taxon>Nicotiana</taxon>
    </lineage>
</organism>
<dbReference type="Gramene" id="OIT02637">
    <property type="protein sequence ID" value="OIT02637"/>
    <property type="gene ID" value="A4A49_10966"/>
</dbReference>
<dbReference type="EMBL" id="MJEQ01037188">
    <property type="protein sequence ID" value="OIT02637.1"/>
    <property type="molecule type" value="Genomic_DNA"/>
</dbReference>
<gene>
    <name evidence="1" type="ORF">A4A49_10966</name>
</gene>
<accession>A0A1J6IC64</accession>
<name>A0A1J6IC64_NICAT</name>
<protein>
    <submittedName>
        <fullName evidence="1">Uncharacterized protein</fullName>
    </submittedName>
</protein>
<keyword evidence="2" id="KW-1185">Reference proteome</keyword>
<evidence type="ECO:0000313" key="1">
    <source>
        <dbReference type="EMBL" id="OIT02637.1"/>
    </source>
</evidence>
<reference evidence="1" key="1">
    <citation type="submission" date="2016-11" db="EMBL/GenBank/DDBJ databases">
        <title>The genome of Nicotiana attenuata.</title>
        <authorList>
            <person name="Xu S."/>
            <person name="Brockmoeller T."/>
            <person name="Gaquerel E."/>
            <person name="Navarro A."/>
            <person name="Kuhl H."/>
            <person name="Gase K."/>
            <person name="Ling Z."/>
            <person name="Zhou W."/>
            <person name="Kreitzer C."/>
            <person name="Stanke M."/>
            <person name="Tang H."/>
            <person name="Lyons E."/>
            <person name="Pandey P."/>
            <person name="Pandey S.P."/>
            <person name="Timmermann B."/>
            <person name="Baldwin I.T."/>
        </authorList>
    </citation>
    <scope>NUCLEOTIDE SEQUENCE [LARGE SCALE GENOMIC DNA]</scope>
    <source>
        <strain evidence="1">UT</strain>
    </source>
</reference>
<evidence type="ECO:0000313" key="2">
    <source>
        <dbReference type="Proteomes" id="UP000187609"/>
    </source>
</evidence>
<sequence length="75" mass="8212">MEFTASIIHETLKAVVAQYNASHLPDSEQPAATTGYYFQSETRAATVASSELGCFSSVRDSGEVPELLRFLLRSK</sequence>